<feature type="region of interest" description="Disordered" evidence="1">
    <location>
        <begin position="1"/>
        <end position="21"/>
    </location>
</feature>
<dbReference type="EMBL" id="OFTH01000055">
    <property type="protein sequence ID" value="SOZ75408.1"/>
    <property type="molecule type" value="Genomic_DNA"/>
</dbReference>
<protein>
    <submittedName>
        <fullName evidence="2">Uncharacterized protein</fullName>
    </submittedName>
</protein>
<dbReference type="Proteomes" id="UP000256952">
    <property type="component" value="Unassembled WGS sequence"/>
</dbReference>
<evidence type="ECO:0000313" key="3">
    <source>
        <dbReference type="Proteomes" id="UP000256952"/>
    </source>
</evidence>
<reference evidence="3" key="1">
    <citation type="submission" date="2018-01" db="EMBL/GenBank/DDBJ databases">
        <authorList>
            <person name="Gaut B.S."/>
            <person name="Morton B.R."/>
            <person name="Clegg M.T."/>
            <person name="Duvall M.R."/>
        </authorList>
    </citation>
    <scope>NUCLEOTIDE SEQUENCE [LARGE SCALE GENOMIC DNA]</scope>
</reference>
<gene>
    <name evidence="2" type="ORF">CBM2613_U40024</name>
</gene>
<feature type="compositionally biased region" description="Polar residues" evidence="1">
    <location>
        <begin position="1"/>
        <end position="12"/>
    </location>
</feature>
<proteinExistence type="predicted"/>
<evidence type="ECO:0000256" key="1">
    <source>
        <dbReference type="SAM" id="MobiDB-lite"/>
    </source>
</evidence>
<comment type="caution">
    <text evidence="2">The sequence shown here is derived from an EMBL/GenBank/DDBJ whole genome shotgun (WGS) entry which is preliminary data.</text>
</comment>
<accession>A0A375EDM6</accession>
<name>A0A375EDM6_9BURK</name>
<dbReference type="AlphaFoldDB" id="A0A375EDM6"/>
<evidence type="ECO:0000313" key="2">
    <source>
        <dbReference type="EMBL" id="SOZ75408.1"/>
    </source>
</evidence>
<organism evidence="2 3">
    <name type="scientific">Cupriavidus taiwanensis</name>
    <dbReference type="NCBI Taxonomy" id="164546"/>
    <lineage>
        <taxon>Bacteria</taxon>
        <taxon>Pseudomonadati</taxon>
        <taxon>Pseudomonadota</taxon>
        <taxon>Betaproteobacteria</taxon>
        <taxon>Burkholderiales</taxon>
        <taxon>Burkholderiaceae</taxon>
        <taxon>Cupriavidus</taxon>
    </lineage>
</organism>
<sequence length="60" mass="6545">MTMDANQKQTAMGSPGAHRMHSDNSKLDCFAATPPLFQLALYTNTWVLICALATRSMTAL</sequence>